<evidence type="ECO:0000256" key="3">
    <source>
        <dbReference type="ARBA" id="ARBA00012461"/>
    </source>
</evidence>
<dbReference type="Pfam" id="PF00483">
    <property type="entry name" value="NTP_transferase"/>
    <property type="match status" value="1"/>
</dbReference>
<evidence type="ECO:0000256" key="9">
    <source>
        <dbReference type="ARBA" id="ARBA00032492"/>
    </source>
</evidence>
<dbReference type="InterPro" id="IPR005907">
    <property type="entry name" value="G1P_thy_trans_s"/>
</dbReference>
<evidence type="ECO:0000256" key="11">
    <source>
        <dbReference type="ARBA" id="ARBA00049336"/>
    </source>
</evidence>
<proteinExistence type="inferred from homology"/>
<protein>
    <recommendedName>
        <fullName evidence="4">Glucose-1-phosphate thymidylyltransferase</fullName>
        <ecNumber evidence="3">2.7.7.24</ecNumber>
    </recommendedName>
    <alternativeName>
        <fullName evidence="10">dTDP-glucose pyrophosphorylase</fullName>
    </alternativeName>
    <alternativeName>
        <fullName evidence="9">dTDP-glucose synthase</fullName>
    </alternativeName>
</protein>
<accession>A0A383R740</accession>
<keyword evidence="8" id="KW-0460">Magnesium</keyword>
<evidence type="ECO:0000259" key="12">
    <source>
        <dbReference type="Pfam" id="PF00483"/>
    </source>
</evidence>
<dbReference type="EC" id="2.7.7.24" evidence="3"/>
<reference evidence="14" key="1">
    <citation type="submission" date="2018-08" db="EMBL/GenBank/DDBJ databases">
        <authorList>
            <person name="Chevrot R."/>
        </authorList>
    </citation>
    <scope>NUCLEOTIDE SEQUENCE [LARGE SCALE GENOMIC DNA]</scope>
</reference>
<sequence>MKGIILAGGTGTRLYPLTKLMNKHLIPVGKHPMVSYGIERLRSAGITDIFMVIGKMSASLYSEYYGSGQSMGVRITYAIQEEAGGIAQALSLAEPYLTRDEKFVVLLGDNLFLDNLIPYVEAFHQQDAGEARILLKKVKDPHRYGVPKFDSEHQDRIACIVEKPKSPPSSYCVTGIYMYDTQVFEHIRAIEPSARGELEITDVNNCYAQAGKLQYNTLQQWWIDAGTFDSLSEASQQLWEVRL</sequence>
<evidence type="ECO:0000256" key="7">
    <source>
        <dbReference type="ARBA" id="ARBA00022723"/>
    </source>
</evidence>
<evidence type="ECO:0000313" key="13">
    <source>
        <dbReference type="EMBL" id="SYX82156.1"/>
    </source>
</evidence>
<dbReference type="EMBL" id="LS992241">
    <property type="protein sequence ID" value="SYX82156.1"/>
    <property type="molecule type" value="Genomic_DNA"/>
</dbReference>
<organism evidence="13 14">
    <name type="scientific">Paenibacillus alvei</name>
    <name type="common">Bacillus alvei</name>
    <dbReference type="NCBI Taxonomy" id="44250"/>
    <lineage>
        <taxon>Bacteria</taxon>
        <taxon>Bacillati</taxon>
        <taxon>Bacillota</taxon>
        <taxon>Bacilli</taxon>
        <taxon>Bacillales</taxon>
        <taxon>Paenibacillaceae</taxon>
        <taxon>Paenibacillus</taxon>
    </lineage>
</organism>
<gene>
    <name evidence="13" type="primary">spsI</name>
    <name evidence="13" type="ORF">PBLR_10576</name>
</gene>
<dbReference type="GO" id="GO:0046872">
    <property type="term" value="F:metal ion binding"/>
    <property type="evidence" value="ECO:0007669"/>
    <property type="project" value="UniProtKB-KW"/>
</dbReference>
<comment type="catalytic activity">
    <reaction evidence="11">
        <text>dTTP + alpha-D-glucose 1-phosphate + H(+) = dTDP-alpha-D-glucose + diphosphate</text>
        <dbReference type="Rhea" id="RHEA:15225"/>
        <dbReference type="ChEBI" id="CHEBI:15378"/>
        <dbReference type="ChEBI" id="CHEBI:33019"/>
        <dbReference type="ChEBI" id="CHEBI:37568"/>
        <dbReference type="ChEBI" id="CHEBI:57477"/>
        <dbReference type="ChEBI" id="CHEBI:58601"/>
        <dbReference type="EC" id="2.7.7.24"/>
    </reaction>
</comment>
<evidence type="ECO:0000256" key="6">
    <source>
        <dbReference type="ARBA" id="ARBA00022695"/>
    </source>
</evidence>
<dbReference type="PANTHER" id="PTHR43532:SF1">
    <property type="entry name" value="GLUCOSE-1-PHOSPHATE THYMIDYLYLTRANSFERASE 1"/>
    <property type="match status" value="1"/>
</dbReference>
<evidence type="ECO:0000256" key="8">
    <source>
        <dbReference type="ARBA" id="ARBA00022842"/>
    </source>
</evidence>
<comment type="similarity">
    <text evidence="2">Belongs to the glucose-1-phosphate thymidylyltransferase family.</text>
</comment>
<dbReference type="RefSeq" id="WP_138184600.1">
    <property type="nucleotide sequence ID" value="NZ_LS992241.1"/>
</dbReference>
<keyword evidence="5 13" id="KW-0808">Transferase</keyword>
<name>A0A383R740_PAEAL</name>
<dbReference type="PANTHER" id="PTHR43532">
    <property type="entry name" value="GLUCOSE-1-PHOSPHATE THYMIDYLYLTRANSFERASE"/>
    <property type="match status" value="1"/>
</dbReference>
<dbReference type="InterPro" id="IPR029044">
    <property type="entry name" value="Nucleotide-diphossugar_trans"/>
</dbReference>
<evidence type="ECO:0000256" key="2">
    <source>
        <dbReference type="ARBA" id="ARBA00010480"/>
    </source>
</evidence>
<evidence type="ECO:0000313" key="14">
    <source>
        <dbReference type="Proteomes" id="UP000304148"/>
    </source>
</evidence>
<dbReference type="Gene3D" id="3.90.550.10">
    <property type="entry name" value="Spore Coat Polysaccharide Biosynthesis Protein SpsA, Chain A"/>
    <property type="match status" value="1"/>
</dbReference>
<keyword evidence="6 13" id="KW-0548">Nucleotidyltransferase</keyword>
<evidence type="ECO:0000256" key="5">
    <source>
        <dbReference type="ARBA" id="ARBA00022679"/>
    </source>
</evidence>
<dbReference type="SUPFAM" id="SSF53448">
    <property type="entry name" value="Nucleotide-diphospho-sugar transferases"/>
    <property type="match status" value="1"/>
</dbReference>
<keyword evidence="7" id="KW-0479">Metal-binding</keyword>
<dbReference type="InterPro" id="IPR005835">
    <property type="entry name" value="NTP_transferase_dom"/>
</dbReference>
<evidence type="ECO:0000256" key="4">
    <source>
        <dbReference type="ARBA" id="ARBA00017654"/>
    </source>
</evidence>
<evidence type="ECO:0000256" key="10">
    <source>
        <dbReference type="ARBA" id="ARBA00032598"/>
    </source>
</evidence>
<feature type="domain" description="Nucleotidyl transferase" evidence="12">
    <location>
        <begin position="2"/>
        <end position="238"/>
    </location>
</feature>
<comment type="cofactor">
    <cofactor evidence="1">
        <name>Mg(2+)</name>
        <dbReference type="ChEBI" id="CHEBI:18420"/>
    </cofactor>
</comment>
<dbReference type="AlphaFoldDB" id="A0A383R740"/>
<dbReference type="GO" id="GO:0008879">
    <property type="term" value="F:glucose-1-phosphate thymidylyltransferase activity"/>
    <property type="evidence" value="ECO:0007669"/>
    <property type="project" value="UniProtKB-EC"/>
</dbReference>
<dbReference type="Proteomes" id="UP000304148">
    <property type="component" value="Chromosome"/>
</dbReference>
<evidence type="ECO:0000256" key="1">
    <source>
        <dbReference type="ARBA" id="ARBA00001946"/>
    </source>
</evidence>